<keyword evidence="5" id="KW-0472">Membrane</keyword>
<dbReference type="AlphaFoldDB" id="S8FT37"/>
<keyword evidence="2" id="KW-0521">NADP</keyword>
<dbReference type="PANTHER" id="PTHR44196:SF1">
    <property type="entry name" value="DEHYDROGENASE_REDUCTASE SDR FAMILY MEMBER 7B"/>
    <property type="match status" value="1"/>
</dbReference>
<evidence type="ECO:0000313" key="7">
    <source>
        <dbReference type="Proteomes" id="UP000015241"/>
    </source>
</evidence>
<dbReference type="Proteomes" id="UP000015241">
    <property type="component" value="Unassembled WGS sequence"/>
</dbReference>
<dbReference type="InParanoid" id="S8FT37"/>
<evidence type="ECO:0000256" key="4">
    <source>
        <dbReference type="ARBA" id="ARBA00037096"/>
    </source>
</evidence>
<dbReference type="Gene3D" id="3.40.50.720">
    <property type="entry name" value="NAD(P)-binding Rossmann-like Domain"/>
    <property type="match status" value="1"/>
</dbReference>
<keyword evidence="7" id="KW-1185">Reference proteome</keyword>
<dbReference type="PROSITE" id="PS00061">
    <property type="entry name" value="ADH_SHORT"/>
    <property type="match status" value="1"/>
</dbReference>
<dbReference type="SUPFAM" id="SSF51735">
    <property type="entry name" value="NAD(P)-binding Rossmann-fold domains"/>
    <property type="match status" value="1"/>
</dbReference>
<dbReference type="GO" id="GO:0016020">
    <property type="term" value="C:membrane"/>
    <property type="evidence" value="ECO:0007669"/>
    <property type="project" value="TreeGrafter"/>
</dbReference>
<dbReference type="GO" id="GO:0016491">
    <property type="term" value="F:oxidoreductase activity"/>
    <property type="evidence" value="ECO:0007669"/>
    <property type="project" value="UniProtKB-KW"/>
</dbReference>
<evidence type="ECO:0000313" key="6">
    <source>
        <dbReference type="EMBL" id="EPT01355.1"/>
    </source>
</evidence>
<dbReference type="eggNOG" id="KOG1205">
    <property type="taxonomic scope" value="Eukaryota"/>
</dbReference>
<dbReference type="EMBL" id="KE504142">
    <property type="protein sequence ID" value="EPT01355.1"/>
    <property type="molecule type" value="Genomic_DNA"/>
</dbReference>
<evidence type="ECO:0000256" key="3">
    <source>
        <dbReference type="ARBA" id="ARBA00023002"/>
    </source>
</evidence>
<keyword evidence="5" id="KW-0812">Transmembrane</keyword>
<evidence type="ECO:0000256" key="2">
    <source>
        <dbReference type="ARBA" id="ARBA00022857"/>
    </source>
</evidence>
<evidence type="ECO:0000256" key="5">
    <source>
        <dbReference type="SAM" id="Phobius"/>
    </source>
</evidence>
<dbReference type="InterPro" id="IPR020904">
    <property type="entry name" value="Sc_DH/Rdtase_CS"/>
</dbReference>
<dbReference type="STRING" id="743788.S8FT37"/>
<dbReference type="HOGENOM" id="CLU_056799_1_0_1"/>
<dbReference type="PANTHER" id="PTHR44196">
    <property type="entry name" value="DEHYDROGENASE/REDUCTASE SDR FAMILY MEMBER 7B"/>
    <property type="match status" value="1"/>
</dbReference>
<reference evidence="6 7" key="1">
    <citation type="journal article" date="2012" name="Science">
        <title>The Paleozoic origin of enzymatic lignin decomposition reconstructed from 31 fungal genomes.</title>
        <authorList>
            <person name="Floudas D."/>
            <person name="Binder M."/>
            <person name="Riley R."/>
            <person name="Barry K."/>
            <person name="Blanchette R.A."/>
            <person name="Henrissat B."/>
            <person name="Martinez A.T."/>
            <person name="Otillar R."/>
            <person name="Spatafora J.W."/>
            <person name="Yadav J.S."/>
            <person name="Aerts A."/>
            <person name="Benoit I."/>
            <person name="Boyd A."/>
            <person name="Carlson A."/>
            <person name="Copeland A."/>
            <person name="Coutinho P.M."/>
            <person name="de Vries R.P."/>
            <person name="Ferreira P."/>
            <person name="Findley K."/>
            <person name="Foster B."/>
            <person name="Gaskell J."/>
            <person name="Glotzer D."/>
            <person name="Gorecki P."/>
            <person name="Heitman J."/>
            <person name="Hesse C."/>
            <person name="Hori C."/>
            <person name="Igarashi K."/>
            <person name="Jurgens J.A."/>
            <person name="Kallen N."/>
            <person name="Kersten P."/>
            <person name="Kohler A."/>
            <person name="Kuees U."/>
            <person name="Kumar T.K.A."/>
            <person name="Kuo A."/>
            <person name="LaButti K."/>
            <person name="Larrondo L.F."/>
            <person name="Lindquist E."/>
            <person name="Ling A."/>
            <person name="Lombard V."/>
            <person name="Lucas S."/>
            <person name="Lundell T."/>
            <person name="Martin R."/>
            <person name="McLaughlin D.J."/>
            <person name="Morgenstern I."/>
            <person name="Morin E."/>
            <person name="Murat C."/>
            <person name="Nagy L.G."/>
            <person name="Nolan M."/>
            <person name="Ohm R.A."/>
            <person name="Patyshakuliyeva A."/>
            <person name="Rokas A."/>
            <person name="Ruiz-Duenas F.J."/>
            <person name="Sabat G."/>
            <person name="Salamov A."/>
            <person name="Samejima M."/>
            <person name="Schmutz J."/>
            <person name="Slot J.C."/>
            <person name="St John F."/>
            <person name="Stenlid J."/>
            <person name="Sun H."/>
            <person name="Sun S."/>
            <person name="Syed K."/>
            <person name="Tsang A."/>
            <person name="Wiebenga A."/>
            <person name="Young D."/>
            <person name="Pisabarro A."/>
            <person name="Eastwood D.C."/>
            <person name="Martin F."/>
            <person name="Cullen D."/>
            <person name="Grigoriev I.V."/>
            <person name="Hibbett D.S."/>
        </authorList>
    </citation>
    <scope>NUCLEOTIDE SEQUENCE</scope>
    <source>
        <strain evidence="7">FP-58527</strain>
    </source>
</reference>
<gene>
    <name evidence="6" type="ORF">FOMPIDRAFT_133093</name>
</gene>
<comment type="similarity">
    <text evidence="1">Belongs to the short-chain dehydrogenases/reductases (SDR) family.</text>
</comment>
<dbReference type="InterPro" id="IPR036291">
    <property type="entry name" value="NAD(P)-bd_dom_sf"/>
</dbReference>
<feature type="transmembrane region" description="Helical" evidence="5">
    <location>
        <begin position="12"/>
        <end position="32"/>
    </location>
</feature>
<sequence length="332" mass="36226">MLSFSLPEPLHQLPVGSSLVLAFSVLFTLRWLKRRTSRARKVQKKNERVVILGASSGIGRALAHEYARRGARVCVTARREDELTKVVEECKALETNPGSPSNVQAVAADFTNVDEMVHLRDVLEREWKGIDTIIVCAGVSALRPLMEVAGLERNGYSFTPPQASVEGIKHAVDVAHKAVNVNYFGPLVSAVTLLPLLQNTSAAPSILLISSLASLVPAPTRSLYGSTKGASLLLYQSLAIEHPAVTFSFAIPATVAGSFRASAVDGGPVREVDPNTHGAKPEDVALRCVRAIDAGEKFVFIPYVYSRLGHLLYWFFPTFVEWQARKKYNFTA</sequence>
<dbReference type="PRINTS" id="PR00081">
    <property type="entry name" value="GDHRDH"/>
</dbReference>
<organism evidence="6 7">
    <name type="scientific">Fomitopsis schrenkii</name>
    <name type="common">Brown rot fungus</name>
    <dbReference type="NCBI Taxonomy" id="2126942"/>
    <lineage>
        <taxon>Eukaryota</taxon>
        <taxon>Fungi</taxon>
        <taxon>Dikarya</taxon>
        <taxon>Basidiomycota</taxon>
        <taxon>Agaricomycotina</taxon>
        <taxon>Agaricomycetes</taxon>
        <taxon>Polyporales</taxon>
        <taxon>Fomitopsis</taxon>
    </lineage>
</organism>
<name>S8FT37_FOMSC</name>
<keyword evidence="3" id="KW-0560">Oxidoreductase</keyword>
<dbReference type="Pfam" id="PF00106">
    <property type="entry name" value="adh_short"/>
    <property type="match status" value="1"/>
</dbReference>
<dbReference type="InterPro" id="IPR002347">
    <property type="entry name" value="SDR_fam"/>
</dbReference>
<dbReference type="OrthoDB" id="37659at2759"/>
<protein>
    <submittedName>
        <fullName evidence="6">NAD-binding protein</fullName>
    </submittedName>
</protein>
<accession>S8FT37</accession>
<comment type="function">
    <text evidence="4">Putative oxidoreductase.</text>
</comment>
<keyword evidence="5" id="KW-1133">Transmembrane helix</keyword>
<proteinExistence type="inferred from homology"/>
<evidence type="ECO:0000256" key="1">
    <source>
        <dbReference type="ARBA" id="ARBA00006484"/>
    </source>
</evidence>